<organism evidence="3 4">
    <name type="scientific">Halanaerobacter jeridensis</name>
    <dbReference type="NCBI Taxonomy" id="706427"/>
    <lineage>
        <taxon>Bacteria</taxon>
        <taxon>Bacillati</taxon>
        <taxon>Bacillota</taxon>
        <taxon>Clostridia</taxon>
        <taxon>Halanaerobiales</taxon>
        <taxon>Halobacteroidaceae</taxon>
        <taxon>Halanaerobacter</taxon>
    </lineage>
</organism>
<dbReference type="Gene3D" id="1.10.10.2520">
    <property type="entry name" value="Cell wall hydrolase SleB, domain 1"/>
    <property type="match status" value="1"/>
</dbReference>
<feature type="transmembrane region" description="Helical" evidence="1">
    <location>
        <begin position="13"/>
        <end position="33"/>
    </location>
</feature>
<reference evidence="3" key="1">
    <citation type="submission" date="2021-01" db="EMBL/GenBank/DDBJ databases">
        <title>Genomic Encyclopedia of Type Strains, Phase IV (KMG-IV): sequencing the most valuable type-strain genomes for metagenomic binning, comparative biology and taxonomic classification.</title>
        <authorList>
            <person name="Goeker M."/>
        </authorList>
    </citation>
    <scope>NUCLEOTIDE SEQUENCE</scope>
    <source>
        <strain evidence="3">DSM 23230</strain>
    </source>
</reference>
<keyword evidence="1" id="KW-0812">Transmembrane</keyword>
<evidence type="ECO:0000313" key="4">
    <source>
        <dbReference type="Proteomes" id="UP000774000"/>
    </source>
</evidence>
<dbReference type="Pfam" id="PF07486">
    <property type="entry name" value="Hydrolase_2"/>
    <property type="match status" value="1"/>
</dbReference>
<dbReference type="EMBL" id="JAFBDQ010000006">
    <property type="protein sequence ID" value="MBM7556634.1"/>
    <property type="molecule type" value="Genomic_DNA"/>
</dbReference>
<protein>
    <submittedName>
        <fullName evidence="3">N-acetylmuramoyl-L-alanine amidase</fullName>
        <ecNumber evidence="3">3.5.1.28</ecNumber>
    </submittedName>
</protein>
<keyword evidence="3" id="KW-0378">Hydrolase</keyword>
<keyword evidence="4" id="KW-1185">Reference proteome</keyword>
<accession>A0A938XRV8</accession>
<gene>
    <name evidence="3" type="ORF">JOC47_001485</name>
</gene>
<dbReference type="AlphaFoldDB" id="A0A938XRV8"/>
<feature type="transmembrane region" description="Helical" evidence="1">
    <location>
        <begin position="45"/>
        <end position="62"/>
    </location>
</feature>
<dbReference type="Gene3D" id="6.20.240.60">
    <property type="match status" value="1"/>
</dbReference>
<name>A0A938XRV8_9FIRM</name>
<evidence type="ECO:0000259" key="2">
    <source>
        <dbReference type="Pfam" id="PF07486"/>
    </source>
</evidence>
<comment type="caution">
    <text evidence="3">The sequence shown here is derived from an EMBL/GenBank/DDBJ whole genome shotgun (WGS) entry which is preliminary data.</text>
</comment>
<dbReference type="EC" id="3.5.1.28" evidence="3"/>
<proteinExistence type="predicted"/>
<dbReference type="RefSeq" id="WP_204701411.1">
    <property type="nucleotide sequence ID" value="NZ_JAFBDQ010000006.1"/>
</dbReference>
<keyword evidence="1" id="KW-1133">Transmembrane helix</keyword>
<dbReference type="InterPro" id="IPR042047">
    <property type="entry name" value="SleB_dom1"/>
</dbReference>
<evidence type="ECO:0000313" key="3">
    <source>
        <dbReference type="EMBL" id="MBM7556634.1"/>
    </source>
</evidence>
<feature type="domain" description="Cell wall hydrolase SleB" evidence="2">
    <location>
        <begin position="113"/>
        <end position="216"/>
    </location>
</feature>
<keyword evidence="1" id="KW-0472">Membrane</keyword>
<dbReference type="Proteomes" id="UP000774000">
    <property type="component" value="Unassembled WGS sequence"/>
</dbReference>
<evidence type="ECO:0000256" key="1">
    <source>
        <dbReference type="SAM" id="Phobius"/>
    </source>
</evidence>
<sequence length="220" mass="24528">MGTNYRGNLLCKLLTYFLIFTLLFPVCAGLLFIEPVYADDGTTNSLWSLLKGLLMLLGFSFLSDRVSEDTIDDTYQPAAKEEDSNSSGSSLRLDLTQSEVDTFAKIVHAEARGEPFMGQVGVAAVVINRVLDSHFPNNITDVIYQKHNGKYAFSAVWDGQIYLEADENAYEAVDYALNGFDPSRGSLYYYNPVTATDGWIFDNTEEIRTIGNHVFARLKA</sequence>
<dbReference type="GO" id="GO:0008745">
    <property type="term" value="F:N-acetylmuramoyl-L-alanine amidase activity"/>
    <property type="evidence" value="ECO:0007669"/>
    <property type="project" value="UniProtKB-EC"/>
</dbReference>
<dbReference type="InterPro" id="IPR011105">
    <property type="entry name" value="Cell_wall_hydrolase_SleB"/>
</dbReference>